<sequence>MILSKGDQHILGNALEWPITMEAAIQRSLSTW</sequence>
<protein>
    <submittedName>
        <fullName evidence="1">Uncharacterized protein</fullName>
    </submittedName>
</protein>
<dbReference type="AlphaFoldDB" id="A0A8S3AJN3"/>
<evidence type="ECO:0000313" key="1">
    <source>
        <dbReference type="EMBL" id="CAF4738080.1"/>
    </source>
</evidence>
<reference evidence="1" key="1">
    <citation type="submission" date="2021-02" db="EMBL/GenBank/DDBJ databases">
        <authorList>
            <person name="Nowell W R."/>
        </authorList>
    </citation>
    <scope>NUCLEOTIDE SEQUENCE</scope>
</reference>
<proteinExistence type="predicted"/>
<evidence type="ECO:0000313" key="2">
    <source>
        <dbReference type="Proteomes" id="UP000681720"/>
    </source>
</evidence>
<dbReference type="EMBL" id="CAJOBJ010134968">
    <property type="protein sequence ID" value="CAF4738080.1"/>
    <property type="molecule type" value="Genomic_DNA"/>
</dbReference>
<feature type="non-terminal residue" evidence="1">
    <location>
        <position position="32"/>
    </location>
</feature>
<comment type="caution">
    <text evidence="1">The sequence shown here is derived from an EMBL/GenBank/DDBJ whole genome shotgun (WGS) entry which is preliminary data.</text>
</comment>
<organism evidence="1 2">
    <name type="scientific">Rotaria magnacalcarata</name>
    <dbReference type="NCBI Taxonomy" id="392030"/>
    <lineage>
        <taxon>Eukaryota</taxon>
        <taxon>Metazoa</taxon>
        <taxon>Spiralia</taxon>
        <taxon>Gnathifera</taxon>
        <taxon>Rotifera</taxon>
        <taxon>Eurotatoria</taxon>
        <taxon>Bdelloidea</taxon>
        <taxon>Philodinida</taxon>
        <taxon>Philodinidae</taxon>
        <taxon>Rotaria</taxon>
    </lineage>
</organism>
<name>A0A8S3AJN3_9BILA</name>
<dbReference type="Proteomes" id="UP000681720">
    <property type="component" value="Unassembled WGS sequence"/>
</dbReference>
<accession>A0A8S3AJN3</accession>
<gene>
    <name evidence="1" type="ORF">GIL414_LOCUS44593</name>
</gene>